<sequence length="249" mass="26235">MPTSDDPLAVWIAEASREMEGQDGEQATLRAATRLAVVNIDGATSASVSIVSGRQIATPAWDGELARECDRLQYLLGEGPCLDSIAERHAVRSPSLAYDERWPVWGPRVADDPGAHSVLSVRLFTDGHAFGALNMYSPAKDAFSDQDQEEATALAAHIAIALAAVRQSDSLLAGLDSRSVIGQAMGIIMERFDLAPPVALSLLGRIASSTQTKVRDVAREIVTTRSVPTLHAAEPGTGVLPLEGGSAVG</sequence>
<dbReference type="EMBL" id="BAAALG010000005">
    <property type="protein sequence ID" value="GAA1097627.1"/>
    <property type="molecule type" value="Genomic_DNA"/>
</dbReference>
<accession>A0ABN1TQ57</accession>
<dbReference type="Gene3D" id="1.10.10.10">
    <property type="entry name" value="Winged helix-like DNA-binding domain superfamily/Winged helix DNA-binding domain"/>
    <property type="match status" value="1"/>
</dbReference>
<protein>
    <submittedName>
        <fullName evidence="4">GAF and ANTAR domain-containing protein</fullName>
    </submittedName>
</protein>
<dbReference type="PIRSF" id="PIRSF036625">
    <property type="entry name" value="GAF_ANTAR"/>
    <property type="match status" value="1"/>
</dbReference>
<dbReference type="Pfam" id="PF13185">
    <property type="entry name" value="GAF_2"/>
    <property type="match status" value="1"/>
</dbReference>
<dbReference type="RefSeq" id="WP_343992640.1">
    <property type="nucleotide sequence ID" value="NZ_BAAALG010000005.1"/>
</dbReference>
<gene>
    <name evidence="4" type="ORF">GCM10009668_13450</name>
</gene>
<dbReference type="PROSITE" id="PS50921">
    <property type="entry name" value="ANTAR"/>
    <property type="match status" value="1"/>
</dbReference>
<comment type="caution">
    <text evidence="4">The sequence shown here is derived from an EMBL/GenBank/DDBJ whole genome shotgun (WGS) entry which is preliminary data.</text>
</comment>
<dbReference type="SUPFAM" id="SSF55781">
    <property type="entry name" value="GAF domain-like"/>
    <property type="match status" value="1"/>
</dbReference>
<keyword evidence="2" id="KW-0804">Transcription</keyword>
<name>A0ABN1TQ57_9ACTN</name>
<feature type="domain" description="ANTAR" evidence="3">
    <location>
        <begin position="161"/>
        <end position="222"/>
    </location>
</feature>
<organism evidence="4 5">
    <name type="scientific">Nocardioides dubius</name>
    <dbReference type="NCBI Taxonomy" id="317019"/>
    <lineage>
        <taxon>Bacteria</taxon>
        <taxon>Bacillati</taxon>
        <taxon>Actinomycetota</taxon>
        <taxon>Actinomycetes</taxon>
        <taxon>Propionibacteriales</taxon>
        <taxon>Nocardioidaceae</taxon>
        <taxon>Nocardioides</taxon>
    </lineage>
</organism>
<dbReference type="InterPro" id="IPR036388">
    <property type="entry name" value="WH-like_DNA-bd_sf"/>
</dbReference>
<keyword evidence="5" id="KW-1185">Reference proteome</keyword>
<dbReference type="InterPro" id="IPR012074">
    <property type="entry name" value="GAF_ANTAR"/>
</dbReference>
<dbReference type="InterPro" id="IPR005561">
    <property type="entry name" value="ANTAR"/>
</dbReference>
<reference evidence="4 5" key="1">
    <citation type="journal article" date="2019" name="Int. J. Syst. Evol. Microbiol.">
        <title>The Global Catalogue of Microorganisms (GCM) 10K type strain sequencing project: providing services to taxonomists for standard genome sequencing and annotation.</title>
        <authorList>
            <consortium name="The Broad Institute Genomics Platform"/>
            <consortium name="The Broad Institute Genome Sequencing Center for Infectious Disease"/>
            <person name="Wu L."/>
            <person name="Ma J."/>
        </authorList>
    </citation>
    <scope>NUCLEOTIDE SEQUENCE [LARGE SCALE GENOMIC DNA]</scope>
    <source>
        <strain evidence="4 5">JCM 13008</strain>
    </source>
</reference>
<proteinExistence type="predicted"/>
<dbReference type="InterPro" id="IPR029016">
    <property type="entry name" value="GAF-like_dom_sf"/>
</dbReference>
<dbReference type="SMART" id="SM01012">
    <property type="entry name" value="ANTAR"/>
    <property type="match status" value="1"/>
</dbReference>
<dbReference type="Pfam" id="PF03861">
    <property type="entry name" value="ANTAR"/>
    <property type="match status" value="1"/>
</dbReference>
<dbReference type="InterPro" id="IPR003018">
    <property type="entry name" value="GAF"/>
</dbReference>
<dbReference type="Proteomes" id="UP001501581">
    <property type="component" value="Unassembled WGS sequence"/>
</dbReference>
<dbReference type="SMART" id="SM00065">
    <property type="entry name" value="GAF"/>
    <property type="match status" value="1"/>
</dbReference>
<evidence type="ECO:0000313" key="4">
    <source>
        <dbReference type="EMBL" id="GAA1097627.1"/>
    </source>
</evidence>
<evidence type="ECO:0000313" key="5">
    <source>
        <dbReference type="Proteomes" id="UP001501581"/>
    </source>
</evidence>
<keyword evidence="1" id="KW-0805">Transcription regulation</keyword>
<evidence type="ECO:0000256" key="2">
    <source>
        <dbReference type="ARBA" id="ARBA00023163"/>
    </source>
</evidence>
<dbReference type="Gene3D" id="3.30.450.40">
    <property type="match status" value="1"/>
</dbReference>
<evidence type="ECO:0000259" key="3">
    <source>
        <dbReference type="PROSITE" id="PS50921"/>
    </source>
</evidence>
<evidence type="ECO:0000256" key="1">
    <source>
        <dbReference type="ARBA" id="ARBA00023015"/>
    </source>
</evidence>